<keyword evidence="2" id="KW-1185">Reference proteome</keyword>
<comment type="caution">
    <text evidence="1">The sequence shown here is derived from an EMBL/GenBank/DDBJ whole genome shotgun (WGS) entry which is preliminary data.</text>
</comment>
<sequence length="58" mass="6962">MKRDYQPPRHDPSSEEVNFDLARMQQAIGGEKFTMPENMSREEFRVWMRENAEKCQAK</sequence>
<organism evidence="1 2">
    <name type="scientific">Pseudomonas ekonensis</name>
    <dbReference type="NCBI Taxonomy" id="2842353"/>
    <lineage>
        <taxon>Bacteria</taxon>
        <taxon>Pseudomonadati</taxon>
        <taxon>Pseudomonadota</taxon>
        <taxon>Gammaproteobacteria</taxon>
        <taxon>Pseudomonadales</taxon>
        <taxon>Pseudomonadaceae</taxon>
        <taxon>Pseudomonas</taxon>
    </lineage>
</organism>
<gene>
    <name evidence="1" type="ORF">KVG96_14690</name>
</gene>
<name>A0ABS6PFE5_9PSED</name>
<evidence type="ECO:0000313" key="2">
    <source>
        <dbReference type="Proteomes" id="UP000765224"/>
    </source>
</evidence>
<dbReference type="Proteomes" id="UP000765224">
    <property type="component" value="Unassembled WGS sequence"/>
</dbReference>
<proteinExistence type="predicted"/>
<protein>
    <recommendedName>
        <fullName evidence="3">Antitoxin</fullName>
    </recommendedName>
</protein>
<accession>A0ABS6PFE5</accession>
<reference evidence="1 2" key="1">
    <citation type="submission" date="2021-06" db="EMBL/GenBank/DDBJ databases">
        <title>Updating the genus Pseudomonas: Description of 43 new species and partition of the Pseudomonas putida group.</title>
        <authorList>
            <person name="Girard L."/>
            <person name="Lood C."/>
            <person name="Vandamme P."/>
            <person name="Rokni-Zadeh H."/>
            <person name="Van Noort V."/>
            <person name="Hofte M."/>
            <person name="Lavigne R."/>
            <person name="De Mot R."/>
        </authorList>
    </citation>
    <scope>NUCLEOTIDE SEQUENCE [LARGE SCALE GENOMIC DNA]</scope>
    <source>
        <strain evidence="1 2">COR58</strain>
    </source>
</reference>
<dbReference type="EMBL" id="JAHSTS010000002">
    <property type="protein sequence ID" value="MBV4459203.1"/>
    <property type="molecule type" value="Genomic_DNA"/>
</dbReference>
<evidence type="ECO:0000313" key="1">
    <source>
        <dbReference type="EMBL" id="MBV4459203.1"/>
    </source>
</evidence>
<evidence type="ECO:0008006" key="3">
    <source>
        <dbReference type="Google" id="ProtNLM"/>
    </source>
</evidence>
<dbReference type="RefSeq" id="WP_217892798.1">
    <property type="nucleotide sequence ID" value="NZ_JAHSTS010000002.1"/>
</dbReference>